<dbReference type="AlphaFoldDB" id="A0A7N4PKQ9"/>
<dbReference type="GO" id="GO:0032731">
    <property type="term" value="P:positive regulation of interleukin-1 beta production"/>
    <property type="evidence" value="ECO:0007669"/>
    <property type="project" value="Ensembl"/>
</dbReference>
<dbReference type="InterPro" id="IPR027417">
    <property type="entry name" value="P-loop_NTPase"/>
</dbReference>
<name>A0A7N4PKQ9_SARHA</name>
<evidence type="ECO:0000259" key="18">
    <source>
        <dbReference type="PROSITE" id="PS50837"/>
    </source>
</evidence>
<dbReference type="GO" id="GO:0042981">
    <property type="term" value="P:regulation of apoptotic process"/>
    <property type="evidence" value="ECO:0007669"/>
    <property type="project" value="InterPro"/>
</dbReference>
<protein>
    <submittedName>
        <fullName evidence="19">Nucleotide binding oligomerization domain containing 2</fullName>
    </submittedName>
</protein>
<dbReference type="Gene3D" id="3.80.10.10">
    <property type="entry name" value="Ribonuclease Inhibitor"/>
    <property type="match status" value="2"/>
</dbReference>
<dbReference type="GO" id="GO:0043130">
    <property type="term" value="F:ubiquitin binding"/>
    <property type="evidence" value="ECO:0007669"/>
    <property type="project" value="Ensembl"/>
</dbReference>
<gene>
    <name evidence="19" type="primary">NOD2</name>
</gene>
<dbReference type="GO" id="GO:0005524">
    <property type="term" value="F:ATP binding"/>
    <property type="evidence" value="ECO:0007669"/>
    <property type="project" value="UniProtKB-KW"/>
</dbReference>
<dbReference type="GO" id="GO:0032740">
    <property type="term" value="P:positive regulation of interleukin-17 production"/>
    <property type="evidence" value="ECO:0007669"/>
    <property type="project" value="Ensembl"/>
</dbReference>
<keyword evidence="9" id="KW-0547">Nucleotide-binding</keyword>
<keyword evidence="13" id="KW-0472">Membrane</keyword>
<dbReference type="FunFam" id="3.40.50.300:FF:000940">
    <property type="entry name" value="Nucleotide-binding oligomerization domain-containing protein 2"/>
    <property type="match status" value="1"/>
</dbReference>
<dbReference type="GO" id="GO:0071225">
    <property type="term" value="P:cellular response to muramyl dipeptide"/>
    <property type="evidence" value="ECO:0007669"/>
    <property type="project" value="Ensembl"/>
</dbReference>
<evidence type="ECO:0000256" key="7">
    <source>
        <dbReference type="ARBA" id="ARBA00022614"/>
    </source>
</evidence>
<evidence type="ECO:0000259" key="17">
    <source>
        <dbReference type="PROSITE" id="PS50209"/>
    </source>
</evidence>
<dbReference type="InterPro" id="IPR011029">
    <property type="entry name" value="DEATH-like_dom_sf"/>
</dbReference>
<dbReference type="GO" id="GO:1902523">
    <property type="term" value="P:positive regulation of protein K63-linked ubiquitination"/>
    <property type="evidence" value="ECO:0007669"/>
    <property type="project" value="Ensembl"/>
</dbReference>
<reference evidence="19" key="2">
    <citation type="submission" date="2025-08" db="UniProtKB">
        <authorList>
            <consortium name="Ensembl"/>
        </authorList>
    </citation>
    <scope>IDENTIFICATION</scope>
</reference>
<dbReference type="GO" id="GO:0044877">
    <property type="term" value="F:protein-containing complex binding"/>
    <property type="evidence" value="ECO:0007669"/>
    <property type="project" value="Ensembl"/>
</dbReference>
<dbReference type="GO" id="GO:0032760">
    <property type="term" value="P:positive regulation of tumor necrosis factor production"/>
    <property type="evidence" value="ECO:0007669"/>
    <property type="project" value="Ensembl"/>
</dbReference>
<evidence type="ECO:0000256" key="2">
    <source>
        <dbReference type="ARBA" id="ARBA00004193"/>
    </source>
</evidence>
<dbReference type="InterPro" id="IPR001611">
    <property type="entry name" value="Leu-rich_rpt"/>
</dbReference>
<feature type="domain" description="CARD" evidence="17">
    <location>
        <begin position="107"/>
        <end position="178"/>
    </location>
</feature>
<dbReference type="CDD" id="cd08788">
    <property type="entry name" value="CARD_NOD2_2_CARD15"/>
    <property type="match status" value="1"/>
</dbReference>
<sequence length="1025" mass="114026">MCAQEFFQAQRSQLVGRLALRSLENFESILDYLLSWEVLTWEDYESVSLPGQPLSTLARRLLDIIWNKGGQSCELLFAAVRKAEEAEEQTEPPRLWSQNVASPAQDLQRHRPVIVRKICGHVEGILDLLLERGFITKYECDEIRLPIFTSSQRARRLLDFAKIKENGVAQFLLQHVHQLPVLPAPFPDAAACRRYRAKLKATLSAQSRFLSTYDGSENLCLEDIYTENVLELRKGGGGGGAPGQRGCDTVGLPDIFSDSGCDNEHADTVLLVGEAGSGKSTLLQQLHRLWATGRLFQRFLFVFPFSCRQLQAVDKPVSVKTLLFEQCCWPDEGQQEVFQCLLDHPERVLITFDGFDEFKFRFTDGETHCSPTEPTSVQNLLFNLLRGNLMKSARKVLTSRPHAVTPFLRKYVRKELGLRGFSQEGIELFMRRHHSEPGLAERIVRLLKATSALHGLCHVPVFSWIVSRCHKELLQRGCGSPKTTTDMYLLILRHFVMHNSPGAAAWGPGAAAWGPGVPCLRPWLPTILRLGRLALWGLGTCSYAFSAKQLWARGVEEEDLSLGFLVRSKSFSQESAPSLEFLHITLQCFFAAFYLLLGADVRASALRHLFHRREQPGRSLARRFPVSCLRAPEPAEAEEAAASVSGLLQKAEPHNVQITAAFLAGLLSREHRGLVAPGQGAPGPLPRKQSLVRRSLALALRRHFRAIPPAVPGEAKSMHAMPEFVWLIRSLYEMQDERLAREAVSKLGVGHLKVTYCNIGPAECAALAFVLKNLQRPVALQLDYNAVGDAGLEQLLPCLPVCQALYLRDNNISDLGICRLVDQALQCEQFQKLALFNNKLTDDCAHSLATLLKYKQNFLALRLGNNHFTAVGAKVLAEGLKGNDSLQFLGLWGNKVGDEGARALASALHDHPSLKWLSLVGNNIGSLGAQALALMLEKNVSLEELCLEENHLQDEDMCVLVRGLKKNSSLKVLKLSNNSITLQGVSVLLQVLEGNATIKSIWLRGNIFTTEEIEQLSIMDARLLL</sequence>
<comment type="similarity">
    <text evidence="16">Belongs to the NOD1-NOD2 family.</text>
</comment>
<dbReference type="KEGG" id="shr:100931097"/>
<dbReference type="RefSeq" id="XP_031810335.1">
    <property type="nucleotide sequence ID" value="XM_031954475.1"/>
</dbReference>
<dbReference type="CTD" id="64127"/>
<dbReference type="FunCoup" id="A0A7N4PKQ9">
    <property type="interactions" value="365"/>
</dbReference>
<dbReference type="Pfam" id="PF13516">
    <property type="entry name" value="LRR_6"/>
    <property type="match status" value="3"/>
</dbReference>
<evidence type="ECO:0000256" key="5">
    <source>
        <dbReference type="ARBA" id="ARBA00022490"/>
    </source>
</evidence>
<evidence type="ECO:0000256" key="13">
    <source>
        <dbReference type="ARBA" id="ARBA00023136"/>
    </source>
</evidence>
<dbReference type="GO" id="GO:0050700">
    <property type="term" value="F:CARD domain binding"/>
    <property type="evidence" value="ECO:0007669"/>
    <property type="project" value="Ensembl"/>
</dbReference>
<keyword evidence="7" id="KW-0433">Leucine-rich repeat</keyword>
<dbReference type="GO" id="GO:0140367">
    <property type="term" value="P:antibacterial innate immune response"/>
    <property type="evidence" value="ECO:0007669"/>
    <property type="project" value="Ensembl"/>
</dbReference>
<dbReference type="GO" id="GO:0030544">
    <property type="term" value="F:Hsp70 protein binding"/>
    <property type="evidence" value="ECO:0007669"/>
    <property type="project" value="Ensembl"/>
</dbReference>
<dbReference type="GO" id="GO:0019897">
    <property type="term" value="C:extrinsic component of plasma membrane"/>
    <property type="evidence" value="ECO:0007669"/>
    <property type="project" value="Ensembl"/>
</dbReference>
<dbReference type="GO" id="GO:0043124">
    <property type="term" value="P:negative regulation of canonical NF-kappaB signal transduction"/>
    <property type="evidence" value="ECO:0007669"/>
    <property type="project" value="Ensembl"/>
</dbReference>
<dbReference type="GO" id="GO:0032991">
    <property type="term" value="C:protein-containing complex"/>
    <property type="evidence" value="ECO:0007669"/>
    <property type="project" value="Ensembl"/>
</dbReference>
<dbReference type="FunFam" id="3.80.10.10:FF:000239">
    <property type="entry name" value="Nucleotide-binding oligomerization domain-containing 2"/>
    <property type="match status" value="1"/>
</dbReference>
<dbReference type="GO" id="GO:1900017">
    <property type="term" value="P:positive regulation of cytokine production involved in inflammatory response"/>
    <property type="evidence" value="ECO:0007669"/>
    <property type="project" value="Ensembl"/>
</dbReference>
<keyword evidence="12" id="KW-0391">Immunity</keyword>
<reference evidence="19 20" key="1">
    <citation type="journal article" date="2011" name="Proc. Natl. Acad. Sci. U.S.A.">
        <title>Genetic diversity and population structure of the endangered marsupial Sarcophilus harrisii (Tasmanian devil).</title>
        <authorList>
            <person name="Miller W."/>
            <person name="Hayes V.M."/>
            <person name="Ratan A."/>
            <person name="Petersen D.C."/>
            <person name="Wittekindt N.E."/>
            <person name="Miller J."/>
            <person name="Walenz B."/>
            <person name="Knight J."/>
            <person name="Qi J."/>
            <person name="Zhao F."/>
            <person name="Wang Q."/>
            <person name="Bedoya-Reina O.C."/>
            <person name="Katiyar N."/>
            <person name="Tomsho L.P."/>
            <person name="Kasson L.M."/>
            <person name="Hardie R.A."/>
            <person name="Woodbridge P."/>
            <person name="Tindall E.A."/>
            <person name="Bertelsen M.F."/>
            <person name="Dixon D."/>
            <person name="Pyecroft S."/>
            <person name="Helgen K.M."/>
            <person name="Lesk A.M."/>
            <person name="Pringle T.H."/>
            <person name="Patterson N."/>
            <person name="Zhang Y."/>
            <person name="Kreiss A."/>
            <person name="Woods G.M."/>
            <person name="Jones M.E."/>
            <person name="Schuster S.C."/>
        </authorList>
    </citation>
    <scope>NUCLEOTIDE SEQUENCE [LARGE SCALE GENOMIC DNA]</scope>
</reference>
<dbReference type="GO" id="GO:0002720">
    <property type="term" value="P:positive regulation of cytokine production involved in immune response"/>
    <property type="evidence" value="ECO:0007669"/>
    <property type="project" value="Ensembl"/>
</dbReference>
<dbReference type="InterPro" id="IPR007111">
    <property type="entry name" value="NACHT_NTPase"/>
</dbReference>
<dbReference type="GO" id="GO:0003779">
    <property type="term" value="F:actin binding"/>
    <property type="evidence" value="ECO:0007669"/>
    <property type="project" value="Ensembl"/>
</dbReference>
<dbReference type="Pfam" id="PF00619">
    <property type="entry name" value="CARD"/>
    <property type="match status" value="2"/>
</dbReference>
<dbReference type="GO" id="GO:0038187">
    <property type="term" value="F:pattern recognition receptor activity"/>
    <property type="evidence" value="ECO:0007669"/>
    <property type="project" value="Ensembl"/>
</dbReference>
<dbReference type="InterPro" id="IPR051261">
    <property type="entry name" value="NLR"/>
</dbReference>
<dbReference type="GO" id="GO:0046330">
    <property type="term" value="P:positive regulation of JNK cascade"/>
    <property type="evidence" value="ECO:0007669"/>
    <property type="project" value="Ensembl"/>
</dbReference>
<keyword evidence="14" id="KW-0564">Palmitate</keyword>
<dbReference type="GeneID" id="100931097"/>
<dbReference type="GO" id="GO:0032755">
    <property type="term" value="P:positive regulation of interleukin-6 production"/>
    <property type="evidence" value="ECO:0007669"/>
    <property type="project" value="Ensembl"/>
</dbReference>
<evidence type="ECO:0000256" key="3">
    <source>
        <dbReference type="ARBA" id="ARBA00004496"/>
    </source>
</evidence>
<dbReference type="GO" id="GO:0038066">
    <property type="term" value="P:p38MAPK cascade"/>
    <property type="evidence" value="ECO:0007669"/>
    <property type="project" value="Ensembl"/>
</dbReference>
<keyword evidence="15" id="KW-0449">Lipoprotein</keyword>
<dbReference type="GO" id="GO:0030277">
    <property type="term" value="P:maintenance of gastrointestinal epithelium"/>
    <property type="evidence" value="ECO:0007669"/>
    <property type="project" value="Ensembl"/>
</dbReference>
<dbReference type="InterPro" id="IPR041267">
    <property type="entry name" value="NLRP_HD2"/>
</dbReference>
<keyword evidence="5" id="KW-0963">Cytoplasm</keyword>
<reference evidence="19" key="3">
    <citation type="submission" date="2025-09" db="UniProtKB">
        <authorList>
            <consortium name="Ensembl"/>
        </authorList>
    </citation>
    <scope>IDENTIFICATION</scope>
</reference>
<evidence type="ECO:0000256" key="6">
    <source>
        <dbReference type="ARBA" id="ARBA00022588"/>
    </source>
</evidence>
<dbReference type="OrthoDB" id="120976at2759"/>
<dbReference type="GO" id="GO:0019901">
    <property type="term" value="F:protein kinase binding"/>
    <property type="evidence" value="ECO:0007669"/>
    <property type="project" value="Ensembl"/>
</dbReference>
<dbReference type="SUPFAM" id="SSF52047">
    <property type="entry name" value="RNI-like"/>
    <property type="match status" value="1"/>
</dbReference>
<organism evidence="19 20">
    <name type="scientific">Sarcophilus harrisii</name>
    <name type="common">Tasmanian devil</name>
    <name type="synonym">Sarcophilus laniarius</name>
    <dbReference type="NCBI Taxonomy" id="9305"/>
    <lineage>
        <taxon>Eukaryota</taxon>
        <taxon>Metazoa</taxon>
        <taxon>Chordata</taxon>
        <taxon>Craniata</taxon>
        <taxon>Vertebrata</taxon>
        <taxon>Euteleostomi</taxon>
        <taxon>Mammalia</taxon>
        <taxon>Metatheria</taxon>
        <taxon>Dasyuromorphia</taxon>
        <taxon>Dasyuridae</taxon>
        <taxon>Sarcophilus</taxon>
    </lineage>
</organism>
<dbReference type="PANTHER" id="PTHR24106">
    <property type="entry name" value="NACHT, LRR AND CARD DOMAINS-CONTAINING"/>
    <property type="match status" value="1"/>
</dbReference>
<keyword evidence="4" id="KW-1003">Cell membrane</keyword>
<dbReference type="GO" id="GO:0005856">
    <property type="term" value="C:cytoskeleton"/>
    <property type="evidence" value="ECO:0007669"/>
    <property type="project" value="Ensembl"/>
</dbReference>
<evidence type="ECO:0000256" key="10">
    <source>
        <dbReference type="ARBA" id="ARBA00022840"/>
    </source>
</evidence>
<dbReference type="RefSeq" id="XP_031810337.1">
    <property type="nucleotide sequence ID" value="XM_031954477.1"/>
</dbReference>
<dbReference type="GO" id="GO:0016323">
    <property type="term" value="C:basolateral plasma membrane"/>
    <property type="evidence" value="ECO:0007669"/>
    <property type="project" value="UniProtKB-SubCell"/>
</dbReference>
<evidence type="ECO:0000256" key="4">
    <source>
        <dbReference type="ARBA" id="ARBA00022475"/>
    </source>
</evidence>
<comment type="subcellular location">
    <subcellularLocation>
        <location evidence="1">Basolateral cell membrane</location>
    </subcellularLocation>
    <subcellularLocation>
        <location evidence="2">Cell membrane</location>
        <topology evidence="2">Lipid-anchor</topology>
    </subcellularLocation>
    <subcellularLocation>
        <location evidence="3">Cytoplasm</location>
    </subcellularLocation>
</comment>
<dbReference type="Ensembl" id="ENSSHAT00000024081.1">
    <property type="protein sequence ID" value="ENSSHAP00000039007.1"/>
    <property type="gene ID" value="ENSSHAG00000029900.1"/>
</dbReference>
<proteinExistence type="inferred from homology"/>
<dbReference type="GO" id="GO:0032874">
    <property type="term" value="P:positive regulation of stress-activated MAPK cascade"/>
    <property type="evidence" value="ECO:0007669"/>
    <property type="project" value="Ensembl"/>
</dbReference>
<dbReference type="GO" id="GO:0002830">
    <property type="term" value="P:positive regulation of type 2 immune response"/>
    <property type="evidence" value="ECO:0007669"/>
    <property type="project" value="Ensembl"/>
</dbReference>
<dbReference type="GO" id="GO:1901224">
    <property type="term" value="P:positive regulation of non-canonical NF-kappaB signal transduction"/>
    <property type="evidence" value="ECO:0007669"/>
    <property type="project" value="Ensembl"/>
</dbReference>
<dbReference type="GO" id="GO:0005794">
    <property type="term" value="C:Golgi apparatus"/>
    <property type="evidence" value="ECO:0007669"/>
    <property type="project" value="Ensembl"/>
</dbReference>
<evidence type="ECO:0000313" key="19">
    <source>
        <dbReference type="Ensembl" id="ENSSHAP00000039007.1"/>
    </source>
</evidence>
<dbReference type="GO" id="GO:0009986">
    <property type="term" value="C:cell surface"/>
    <property type="evidence" value="ECO:0007669"/>
    <property type="project" value="Ensembl"/>
</dbReference>
<dbReference type="Gene3D" id="3.40.50.300">
    <property type="entry name" value="P-loop containing nucleotide triphosphate hydrolases"/>
    <property type="match status" value="1"/>
</dbReference>
<dbReference type="GO" id="GO:0045335">
    <property type="term" value="C:phagocytic vesicle"/>
    <property type="evidence" value="ECO:0007669"/>
    <property type="project" value="Ensembl"/>
</dbReference>
<dbReference type="RefSeq" id="XP_031810338.1">
    <property type="nucleotide sequence ID" value="XM_031954478.1"/>
</dbReference>
<evidence type="ECO:0000256" key="11">
    <source>
        <dbReference type="ARBA" id="ARBA00022843"/>
    </source>
</evidence>
<dbReference type="Pfam" id="PF17776">
    <property type="entry name" value="NLRC4_HD2"/>
    <property type="match status" value="1"/>
</dbReference>
<dbReference type="GO" id="GO:0043123">
    <property type="term" value="P:positive regulation of canonical NF-kappaB signal transduction"/>
    <property type="evidence" value="ECO:0007669"/>
    <property type="project" value="Ensembl"/>
</dbReference>
<dbReference type="PROSITE" id="PS50209">
    <property type="entry name" value="CARD"/>
    <property type="match status" value="2"/>
</dbReference>
<dbReference type="GO" id="GO:0097039">
    <property type="term" value="P:protein linear polyubiquitination"/>
    <property type="evidence" value="ECO:0007669"/>
    <property type="project" value="Ensembl"/>
</dbReference>
<evidence type="ECO:0000256" key="8">
    <source>
        <dbReference type="ARBA" id="ARBA00022737"/>
    </source>
</evidence>
<feature type="domain" description="NACHT" evidence="18">
    <location>
        <begin position="267"/>
        <end position="403"/>
    </location>
</feature>
<dbReference type="GO" id="GO:0071222">
    <property type="term" value="P:cellular response to lipopolysaccharide"/>
    <property type="evidence" value="ECO:0007669"/>
    <property type="project" value="Ensembl"/>
</dbReference>
<evidence type="ECO:0000256" key="9">
    <source>
        <dbReference type="ARBA" id="ARBA00022741"/>
    </source>
</evidence>
<dbReference type="Pfam" id="PF05729">
    <property type="entry name" value="NACHT"/>
    <property type="match status" value="1"/>
</dbReference>
<evidence type="ECO:0000256" key="12">
    <source>
        <dbReference type="ARBA" id="ARBA00022859"/>
    </source>
</evidence>
<dbReference type="Proteomes" id="UP000007648">
    <property type="component" value="Unassembled WGS sequence"/>
</dbReference>
<dbReference type="GO" id="GO:0042834">
    <property type="term" value="F:peptidoglycan binding"/>
    <property type="evidence" value="ECO:0007669"/>
    <property type="project" value="Ensembl"/>
</dbReference>
<dbReference type="GO" id="GO:0070534">
    <property type="term" value="P:protein K63-linked ubiquitination"/>
    <property type="evidence" value="ECO:0007669"/>
    <property type="project" value="Ensembl"/>
</dbReference>
<dbReference type="GO" id="GO:0050871">
    <property type="term" value="P:positive regulation of B cell activation"/>
    <property type="evidence" value="ECO:0007669"/>
    <property type="project" value="Ensembl"/>
</dbReference>
<evidence type="ECO:0000256" key="16">
    <source>
        <dbReference type="ARBA" id="ARBA00038296"/>
    </source>
</evidence>
<dbReference type="GO" id="GO:0032500">
    <property type="term" value="F:muramyl dipeptide binding"/>
    <property type="evidence" value="ECO:0007669"/>
    <property type="project" value="Ensembl"/>
</dbReference>
<dbReference type="InParanoid" id="A0A7N4PKQ9"/>
<dbReference type="FunFam" id="1.10.533.10:FF:000032">
    <property type="entry name" value="Nucleotide-binding oligomerization domain-containing protein 2"/>
    <property type="match status" value="1"/>
</dbReference>
<dbReference type="SMART" id="SM00368">
    <property type="entry name" value="LRR_RI"/>
    <property type="match status" value="7"/>
</dbReference>
<dbReference type="InterPro" id="IPR032675">
    <property type="entry name" value="LRR_dom_sf"/>
</dbReference>
<dbReference type="GO" id="GO:0005829">
    <property type="term" value="C:cytosol"/>
    <property type="evidence" value="ECO:0007669"/>
    <property type="project" value="Ensembl"/>
</dbReference>
<dbReference type="GO" id="GO:0051879">
    <property type="term" value="F:Hsp90 protein binding"/>
    <property type="evidence" value="ECO:0007669"/>
    <property type="project" value="Ensembl"/>
</dbReference>
<dbReference type="InterPro" id="IPR041075">
    <property type="entry name" value="NOD1/2_WH"/>
</dbReference>
<evidence type="ECO:0000313" key="20">
    <source>
        <dbReference type="Proteomes" id="UP000007648"/>
    </source>
</evidence>
<dbReference type="GO" id="GO:0032757">
    <property type="term" value="P:positive regulation of interleukin-8 production"/>
    <property type="evidence" value="ECO:0007669"/>
    <property type="project" value="Ensembl"/>
</dbReference>
<evidence type="ECO:0000256" key="1">
    <source>
        <dbReference type="ARBA" id="ARBA00004187"/>
    </source>
</evidence>
<keyword evidence="20" id="KW-1185">Reference proteome</keyword>
<dbReference type="GO" id="GO:0070431">
    <property type="term" value="P:nucleotide-binding oligomerization domain containing 2 signaling pathway"/>
    <property type="evidence" value="ECO:0007669"/>
    <property type="project" value="Ensembl"/>
</dbReference>
<dbReference type="Pfam" id="PF17779">
    <property type="entry name" value="WHD_NOD2"/>
    <property type="match status" value="1"/>
</dbReference>
<dbReference type="GO" id="GO:0050727">
    <property type="term" value="P:regulation of inflammatory response"/>
    <property type="evidence" value="ECO:0007669"/>
    <property type="project" value="Ensembl"/>
</dbReference>
<evidence type="ECO:0000256" key="14">
    <source>
        <dbReference type="ARBA" id="ARBA00023139"/>
    </source>
</evidence>
<dbReference type="GO" id="GO:0016045">
    <property type="term" value="P:detection of bacterium"/>
    <property type="evidence" value="ECO:0007669"/>
    <property type="project" value="Ensembl"/>
</dbReference>
<keyword evidence="8" id="KW-0677">Repeat</keyword>
<dbReference type="PROSITE" id="PS50837">
    <property type="entry name" value="NACHT"/>
    <property type="match status" value="1"/>
</dbReference>
<keyword evidence="6" id="KW-0399">Innate immunity</keyword>
<dbReference type="GO" id="GO:0032498">
    <property type="term" value="P:detection of muramyl dipeptide"/>
    <property type="evidence" value="ECO:0007669"/>
    <property type="project" value="Ensembl"/>
</dbReference>
<accession>A0A7N4PKQ9</accession>
<keyword evidence="10" id="KW-0067">ATP-binding</keyword>
<dbReference type="InterPro" id="IPR001315">
    <property type="entry name" value="CARD"/>
</dbReference>
<dbReference type="RefSeq" id="XP_031810336.1">
    <property type="nucleotide sequence ID" value="XM_031954476.1"/>
</dbReference>
<dbReference type="Gene3D" id="1.10.533.10">
    <property type="entry name" value="Death Domain, Fas"/>
    <property type="match status" value="2"/>
</dbReference>
<dbReference type="SUPFAM" id="SSF52540">
    <property type="entry name" value="P-loop containing nucleoside triphosphate hydrolases"/>
    <property type="match status" value="1"/>
</dbReference>
<dbReference type="GO" id="GO:0007249">
    <property type="term" value="P:canonical NF-kappaB signal transduction"/>
    <property type="evidence" value="ECO:0007669"/>
    <property type="project" value="Ensembl"/>
</dbReference>
<evidence type="ECO:0000256" key="15">
    <source>
        <dbReference type="ARBA" id="ARBA00023288"/>
    </source>
</evidence>
<feature type="domain" description="CARD" evidence="17">
    <location>
        <begin position="1"/>
        <end position="82"/>
    </location>
</feature>
<dbReference type="SUPFAM" id="SSF47986">
    <property type="entry name" value="DEATH domain"/>
    <property type="match status" value="2"/>
</dbReference>
<dbReference type="GO" id="GO:0045944">
    <property type="term" value="P:positive regulation of transcription by RNA polymerase II"/>
    <property type="evidence" value="ECO:0007669"/>
    <property type="project" value="Ensembl"/>
</dbReference>
<dbReference type="GeneTree" id="ENSGT00940000160934"/>
<keyword evidence="11" id="KW-0832">Ubl conjugation</keyword>